<dbReference type="OrthoDB" id="9807923at2"/>
<keyword evidence="2" id="KW-1185">Reference proteome</keyword>
<comment type="caution">
    <text evidence="1">The sequence shown here is derived from an EMBL/GenBank/DDBJ whole genome shotgun (WGS) entry which is preliminary data.</text>
</comment>
<evidence type="ECO:0000313" key="2">
    <source>
        <dbReference type="Proteomes" id="UP000310314"/>
    </source>
</evidence>
<dbReference type="Gene3D" id="3.30.530.20">
    <property type="match status" value="1"/>
</dbReference>
<dbReference type="RefSeq" id="WP_138658178.1">
    <property type="nucleotide sequence ID" value="NZ_VATY01000002.1"/>
</dbReference>
<name>A0A5S3PR26_9FLAO</name>
<dbReference type="AlphaFoldDB" id="A0A5S3PR26"/>
<sequence>MRILKKVLIVLGVLIAIPLILAAFTKKEYAVEKEVTINKSKQEVFDYIKSLKNQEKFSKWAAMDPDMERTYSGTDGTVGFVAGWKSDNPDVGVGEQEIISIKNGERIDFELRFMEPFEASDKAYMTTEDVGNNQTKVKWGFNGRMDYPMNFMMVFMDMEEMIGNDFAIGLENLKGNLE</sequence>
<protein>
    <submittedName>
        <fullName evidence="1">Polyketide cyclase</fullName>
    </submittedName>
</protein>
<proteinExistence type="predicted"/>
<dbReference type="InterPro" id="IPR023393">
    <property type="entry name" value="START-like_dom_sf"/>
</dbReference>
<dbReference type="CDD" id="cd07818">
    <property type="entry name" value="SRPBCC_1"/>
    <property type="match status" value="1"/>
</dbReference>
<accession>A0A5S3PR26</accession>
<dbReference type="Proteomes" id="UP000310314">
    <property type="component" value="Unassembled WGS sequence"/>
</dbReference>
<organism evidence="1 2">
    <name type="scientific">Maribacter algarum</name>
    <name type="common">ex Zhang et al. 2020</name>
    <dbReference type="NCBI Taxonomy" id="2578118"/>
    <lineage>
        <taxon>Bacteria</taxon>
        <taxon>Pseudomonadati</taxon>
        <taxon>Bacteroidota</taxon>
        <taxon>Flavobacteriia</taxon>
        <taxon>Flavobacteriales</taxon>
        <taxon>Flavobacteriaceae</taxon>
        <taxon>Maribacter</taxon>
    </lineage>
</organism>
<reference evidence="1 2" key="1">
    <citation type="submission" date="2019-05" db="EMBL/GenBank/DDBJ databases">
        <authorList>
            <person name="Zhang J.-Y."/>
            <person name="Feg X."/>
            <person name="Du Z.-J."/>
        </authorList>
    </citation>
    <scope>NUCLEOTIDE SEQUENCE [LARGE SCALE GENOMIC DNA]</scope>
    <source>
        <strain evidence="1 2">RZ26</strain>
    </source>
</reference>
<gene>
    <name evidence="1" type="ORF">FEE95_11950</name>
</gene>
<dbReference type="EMBL" id="VATY01000002">
    <property type="protein sequence ID" value="TMM57196.1"/>
    <property type="molecule type" value="Genomic_DNA"/>
</dbReference>
<dbReference type="SUPFAM" id="SSF55961">
    <property type="entry name" value="Bet v1-like"/>
    <property type="match status" value="1"/>
</dbReference>
<evidence type="ECO:0000313" key="1">
    <source>
        <dbReference type="EMBL" id="TMM57196.1"/>
    </source>
</evidence>